<keyword evidence="4" id="KW-0472">Membrane</keyword>
<dbReference type="PATRIC" id="fig|1199245.3.peg.961"/>
<dbReference type="Pfam" id="PF04357">
    <property type="entry name" value="TamB"/>
    <property type="match status" value="1"/>
</dbReference>
<keyword evidence="2" id="KW-0812">Transmembrane</keyword>
<protein>
    <recommendedName>
        <fullName evidence="5">Translocation and assembly module TamB C-terminal domain-containing protein</fullName>
    </recommendedName>
</protein>
<dbReference type="HOGENOM" id="CLU_002338_0_1_6"/>
<evidence type="ECO:0000256" key="2">
    <source>
        <dbReference type="ARBA" id="ARBA00022692"/>
    </source>
</evidence>
<proteinExistence type="predicted"/>
<evidence type="ECO:0000256" key="1">
    <source>
        <dbReference type="ARBA" id="ARBA00004167"/>
    </source>
</evidence>
<evidence type="ECO:0000259" key="5">
    <source>
        <dbReference type="Pfam" id="PF04357"/>
    </source>
</evidence>
<dbReference type="OrthoDB" id="5555605at2"/>
<organism evidence="6 7">
    <name type="scientific">secondary endosymbiont of Ctenarytaina eucalypti</name>
    <dbReference type="NCBI Taxonomy" id="1199245"/>
    <lineage>
        <taxon>Bacteria</taxon>
        <taxon>Pseudomonadati</taxon>
        <taxon>Pseudomonadota</taxon>
        <taxon>Gammaproteobacteria</taxon>
        <taxon>Enterobacterales</taxon>
        <taxon>Enterobacteriaceae</taxon>
        <taxon>aphid secondary symbionts</taxon>
    </lineage>
</organism>
<feature type="domain" description="Translocation and assembly module TamB C-terminal" evidence="5">
    <location>
        <begin position="931"/>
        <end position="1269"/>
    </location>
</feature>
<evidence type="ECO:0000313" key="7">
    <source>
        <dbReference type="Proteomes" id="UP000003936"/>
    </source>
</evidence>
<dbReference type="RefSeq" id="WP_014888499.1">
    <property type="nucleotide sequence ID" value="NC_018419.1"/>
</dbReference>
<dbReference type="EMBL" id="CP003546">
    <property type="protein sequence ID" value="AFP85202.1"/>
    <property type="molecule type" value="Genomic_DNA"/>
</dbReference>
<dbReference type="Proteomes" id="UP000003936">
    <property type="component" value="Chromosome"/>
</dbReference>
<dbReference type="GO" id="GO:0097347">
    <property type="term" value="C:TAM protein secretion complex"/>
    <property type="evidence" value="ECO:0007669"/>
    <property type="project" value="TreeGrafter"/>
</dbReference>
<dbReference type="PANTHER" id="PTHR36985:SF1">
    <property type="entry name" value="TRANSLOCATION AND ASSEMBLY MODULE SUBUNIT TAMB"/>
    <property type="match status" value="1"/>
</dbReference>
<keyword evidence="3" id="KW-1133">Transmembrane helix</keyword>
<dbReference type="STRING" id="1199245.A359_08360"/>
<name>J3TFV5_9ENTR</name>
<dbReference type="AlphaFoldDB" id="J3TFV5"/>
<dbReference type="GO" id="GO:0009306">
    <property type="term" value="P:protein secretion"/>
    <property type="evidence" value="ECO:0007669"/>
    <property type="project" value="InterPro"/>
</dbReference>
<comment type="subcellular location">
    <subcellularLocation>
        <location evidence="1">Membrane</location>
        <topology evidence="1">Single-pass membrane protein</topology>
    </subcellularLocation>
</comment>
<dbReference type="KEGG" id="sect:A359_08360"/>
<keyword evidence="7" id="KW-1185">Reference proteome</keyword>
<evidence type="ECO:0000256" key="3">
    <source>
        <dbReference type="ARBA" id="ARBA00022989"/>
    </source>
</evidence>
<evidence type="ECO:0000313" key="6">
    <source>
        <dbReference type="EMBL" id="AFP85202.1"/>
    </source>
</evidence>
<dbReference type="GO" id="GO:0005886">
    <property type="term" value="C:plasma membrane"/>
    <property type="evidence" value="ECO:0007669"/>
    <property type="project" value="InterPro"/>
</dbReference>
<reference evidence="6 7" key="1">
    <citation type="journal article" date="2012" name="Mol. Biol. Evol.">
        <title>Genome reduction and co-evolution between the primary and secondary bacterial symbionts of psyllids.</title>
        <authorList>
            <person name="Sloan D.B."/>
            <person name="Moran N.A."/>
        </authorList>
    </citation>
    <scope>NUCLEOTIDE SEQUENCE [LARGE SCALE GENOMIC DNA]</scope>
    <source>
        <strain evidence="6">Ceuc_S</strain>
    </source>
</reference>
<gene>
    <name evidence="6" type="ORF">A359_08360</name>
</gene>
<evidence type="ECO:0000256" key="4">
    <source>
        <dbReference type="ARBA" id="ARBA00023136"/>
    </source>
</evidence>
<accession>J3TFV5</accession>
<sequence precursor="true">MRLLKKIYLGVAVLLTFLVVALVFVVSTTSGAHLVLHGTARWIPGLEIHSVSGSWQDLTVKNLRYQMPGVAVGIGEFHLMWSFRCLREPQVCLNSLSLSNVHVDVSIAEVGPAAKVLVESCALLAPYPLNLRRLTLNNVRVKVEDTYIVIDELSTGLRFHGNQLTVTPTLIAGLLVSPPIASAKVIAETVALAMKSDIRMLKKKNIIAEARGEFIHPYTRLAEKLRTLFSTPILPPLSSLTFPLNVTLEDIEGKNLRLTGEAGLKISRLRLQAATRDQRAELTLLDIDSPQGLINASGTAQLSGRWPVSMIINATIHSLRLKGEKIALALQGCLRDELFADFHFSGPLTAKLSVKARLSQPGLPLKLALSSPAIQWPLIGVSKYQVRRLSLRVNGEAQDYHLTLKAAMTGEGLPPMDVTLDANSNPEGFMLSSLRLAALQGNTDLSAVVDWQRNISWRSELLLSGINTAHQWPKWPARIDGRLIFCGSLYRGTWQLQVPELELHGHVRQNKLTAKGSLSANTAGQWQVPQFLLALGPNQLTVKGELTDEFALDAVLNAPALPGLGGWAAGNIKLRGNLHAPQLLIDLNAKALRWGRLTLGNIALKGDIFSSNIVRGNLELQLERLVQGSLSMTQLTIGVTGDEKHHQIMLIMKGAPIAGQMKLRGSFDRQRQAWQGALCQTYFDTPLGEWRLMRTMTLEYQASTAHLIIGPHCWKNIHAQICAPKHSEIGTSGKARLLLTRFDLAILKPMLPVKMHASGVFTGTIDVRWKSGSAPPQGKVTLVGRGVKVRRIVQGNKTLPVVFETLRLNAALDKGVVRIKWLMNIAEHGRLKGDMRVIESHNRRLLSGEINVNHLSLSLLQPLVSPGESVDGLLNAALRLGGDVRRPMLRGQLAMDGLVIKGNFMPFFMTESRLAVAFSETRSTLEGALCTTRGQINLIGTASWGRGSDWKARISAKGNQVRIIMPPLARLDISPDIVFEATPTLFSLNGKVDIPWARIKVKDMQQSVVGICKDEVLLDNDFQPITDSDSVLGMPIISNLLVHVGEDVHLDAFGLKARLEGHLKVAQDKQALGLNGQIDIASGRFHAYGQDLIVNKGQLLFSGPVDQPYLNMEAIRNPDCTEDEVTAGVRVSGLADRPTVNVFSEPVKSQQEALSYLLRGHGLDGSGVDSNMMTSMLIGMGVAQSGHVVGKIGKAFRVSDLSLETKGVGESSQVVLSGYMAPYLQVKYGVGIFDSLATLTLRYRLMPKLYLEAVSGLNQTLDMLYRFEF</sequence>
<dbReference type="InterPro" id="IPR007452">
    <property type="entry name" value="TamB_C"/>
</dbReference>
<dbReference type="PANTHER" id="PTHR36985">
    <property type="entry name" value="TRANSLOCATION AND ASSEMBLY MODULE SUBUNIT TAMB"/>
    <property type="match status" value="1"/>
</dbReference>